<evidence type="ECO:0000259" key="7">
    <source>
        <dbReference type="Pfam" id="PF05425"/>
    </source>
</evidence>
<organism evidence="8 9">
    <name type="scientific">Rothia aeria F0474</name>
    <dbReference type="NCBI Taxonomy" id="1125724"/>
    <lineage>
        <taxon>Bacteria</taxon>
        <taxon>Bacillati</taxon>
        <taxon>Actinomycetota</taxon>
        <taxon>Actinomycetes</taxon>
        <taxon>Micrococcales</taxon>
        <taxon>Micrococcaceae</taxon>
        <taxon>Rothia</taxon>
    </lineage>
</organism>
<feature type="transmembrane region" description="Helical" evidence="6">
    <location>
        <begin position="71"/>
        <end position="91"/>
    </location>
</feature>
<protein>
    <submittedName>
        <fullName evidence="8">Copper resistance protein D / cytochrome C oxidase Caa3 assembly factor multi-domain protein</fullName>
    </submittedName>
</protein>
<dbReference type="InterPro" id="IPR008457">
    <property type="entry name" value="Cu-R_CopD_dom"/>
</dbReference>
<dbReference type="PANTHER" id="PTHR34820">
    <property type="entry name" value="INNER MEMBRANE PROTEIN YEBZ"/>
    <property type="match status" value="1"/>
</dbReference>
<proteinExistence type="predicted"/>
<evidence type="ECO:0000313" key="8">
    <source>
        <dbReference type="EMBL" id="EID50951.1"/>
    </source>
</evidence>
<feature type="transmembrane region" description="Helical" evidence="6">
    <location>
        <begin position="614"/>
        <end position="643"/>
    </location>
</feature>
<evidence type="ECO:0000256" key="6">
    <source>
        <dbReference type="SAM" id="Phobius"/>
    </source>
</evidence>
<feature type="transmembrane region" description="Helical" evidence="6">
    <location>
        <begin position="29"/>
        <end position="51"/>
    </location>
</feature>
<dbReference type="PATRIC" id="fig|1125724.3.peg.1284"/>
<feature type="transmembrane region" description="Helical" evidence="6">
    <location>
        <begin position="184"/>
        <end position="215"/>
    </location>
</feature>
<keyword evidence="9" id="KW-1185">Reference proteome</keyword>
<comment type="caution">
    <text evidence="8">The sequence shown here is derived from an EMBL/GenBank/DDBJ whole genome shotgun (WGS) entry which is preliminary data.</text>
</comment>
<feature type="transmembrane region" description="Helical" evidence="6">
    <location>
        <begin position="498"/>
        <end position="521"/>
    </location>
</feature>
<feature type="transmembrane region" description="Helical" evidence="6">
    <location>
        <begin position="235"/>
        <end position="256"/>
    </location>
</feature>
<feature type="transmembrane region" description="Helical" evidence="6">
    <location>
        <begin position="461"/>
        <end position="478"/>
    </location>
</feature>
<dbReference type="OrthoDB" id="5241646at2"/>
<evidence type="ECO:0000256" key="1">
    <source>
        <dbReference type="ARBA" id="ARBA00004651"/>
    </source>
</evidence>
<feature type="transmembrane region" description="Helical" evidence="6">
    <location>
        <begin position="551"/>
        <end position="576"/>
    </location>
</feature>
<accession>I0USU8</accession>
<dbReference type="GO" id="GO:0005886">
    <property type="term" value="C:plasma membrane"/>
    <property type="evidence" value="ECO:0007669"/>
    <property type="project" value="UniProtKB-SubCell"/>
</dbReference>
<reference evidence="8" key="1">
    <citation type="submission" date="2012-03" db="EMBL/GenBank/DDBJ databases">
        <authorList>
            <person name="Durkin A.S."/>
            <person name="McCorrison J."/>
            <person name="Torralba M."/>
            <person name="Gillis M."/>
            <person name="Methe B."/>
            <person name="Sutton G."/>
            <person name="Nelson K.E."/>
        </authorList>
    </citation>
    <scope>NUCLEOTIDE SEQUENCE [LARGE SCALE GENOMIC DNA]</scope>
    <source>
        <strain evidence="8">F0474</strain>
    </source>
</reference>
<keyword evidence="3 6" id="KW-0812">Transmembrane</keyword>
<dbReference type="Pfam" id="PF09678">
    <property type="entry name" value="Caa3_CtaG"/>
    <property type="match status" value="1"/>
</dbReference>
<dbReference type="PANTHER" id="PTHR34820:SF4">
    <property type="entry name" value="INNER MEMBRANE PROTEIN YEBZ"/>
    <property type="match status" value="1"/>
</dbReference>
<dbReference type="Pfam" id="PF05425">
    <property type="entry name" value="CopD"/>
    <property type="match status" value="1"/>
</dbReference>
<feature type="transmembrane region" description="Helical" evidence="6">
    <location>
        <begin position="328"/>
        <end position="348"/>
    </location>
</feature>
<keyword evidence="4 6" id="KW-1133">Transmembrane helix</keyword>
<feature type="transmembrane region" description="Helical" evidence="6">
    <location>
        <begin position="432"/>
        <end position="449"/>
    </location>
</feature>
<dbReference type="RefSeq" id="WP_006888300.1">
    <property type="nucleotide sequence ID" value="NZ_AJJQ01000034.1"/>
</dbReference>
<dbReference type="Proteomes" id="UP000004863">
    <property type="component" value="Unassembled WGS sequence"/>
</dbReference>
<feature type="domain" description="Copper resistance protein D" evidence="7">
    <location>
        <begin position="290"/>
        <end position="389"/>
    </location>
</feature>
<keyword evidence="5 6" id="KW-0472">Membrane</keyword>
<sequence>MATMSSQPQKTEASPKSAAVRPGLSAPWIAAYAGVGLLVLIISLRITAANAATDLADAGALVRWGLPITEVVHNFAMATTMGALIFAMGIIPRYAADAAGTRHGTHQGTRSAHNTAEKEYKPFADVLNLAAASAVLWTLAALAVLILSYADISGRPIGSGAEYASELISYITTLDAGKEKGMTVVAAAVVATACFGVRSLMGLFFIFMISLVGIADMALSGHSSGGQDHMGAVNSLGLHLLGVSIWCGGLIALVFISRGISGKDAGTGTVVEERRGEHTAASRRVPMAHAVLRRYSLLALIGFILVLLSGITNAGVRMSSWRDLGTDYGKIVLLKLGLTLILGTIGAAHRLRLIPALAAGKMSGTRALWSAIAAELVIMGAASGLGASLSRTPPPVPETLAPDATPVRIITWYDMPPEPHFHRWFTEWRWDWFWVAVLGYLAIVYLWAFVKVRRAGDSWPVMRAVSWMLGLLVLNYITSGPPAVYSRVLFSVHMFEHMVLTMVVPILLVLGAPVTLLLKVLEPRQDGTRGPREWIVRIVHSGWSKVVTHPIFAAVNFAGSIVVVYFTPLFGVMLRYHIGHEFMMIHFTLTGYIFMLVLIGIDPIPHRPQYPMRLIMLIATLGYHAFVGISIMNSKALLAASWFGNLGRTWGLSALDDQKMGGALMWGIGEIPTMIVAVAVGFQWSMADKKLATRIDRQADRDGDAELNAYNEMFERLHEEDTRRGL</sequence>
<feature type="transmembrane region" description="Helical" evidence="6">
    <location>
        <begin position="582"/>
        <end position="602"/>
    </location>
</feature>
<feature type="transmembrane region" description="Helical" evidence="6">
    <location>
        <begin position="129"/>
        <end position="150"/>
    </location>
</feature>
<comment type="subcellular location">
    <subcellularLocation>
        <location evidence="1">Cell membrane</location>
        <topology evidence="1">Multi-pass membrane protein</topology>
    </subcellularLocation>
</comment>
<dbReference type="AlphaFoldDB" id="I0USU8"/>
<evidence type="ECO:0000256" key="5">
    <source>
        <dbReference type="ARBA" id="ARBA00023136"/>
    </source>
</evidence>
<name>I0USU8_9MICC</name>
<dbReference type="EMBL" id="AJJQ01000034">
    <property type="protein sequence ID" value="EID50951.1"/>
    <property type="molecule type" value="Genomic_DNA"/>
</dbReference>
<evidence type="ECO:0000256" key="4">
    <source>
        <dbReference type="ARBA" id="ARBA00022989"/>
    </source>
</evidence>
<dbReference type="InterPro" id="IPR032694">
    <property type="entry name" value="CopC/D"/>
</dbReference>
<feature type="transmembrane region" description="Helical" evidence="6">
    <location>
        <begin position="368"/>
        <end position="389"/>
    </location>
</feature>
<dbReference type="InterPro" id="IPR019108">
    <property type="entry name" value="Caa3_assmbl_CtaG-rel"/>
</dbReference>
<gene>
    <name evidence="8" type="ORF">HMPREF1324_2246</name>
</gene>
<keyword evidence="2" id="KW-1003">Cell membrane</keyword>
<dbReference type="GO" id="GO:0006825">
    <property type="term" value="P:copper ion transport"/>
    <property type="evidence" value="ECO:0007669"/>
    <property type="project" value="InterPro"/>
</dbReference>
<evidence type="ECO:0000256" key="2">
    <source>
        <dbReference type="ARBA" id="ARBA00022475"/>
    </source>
</evidence>
<evidence type="ECO:0000256" key="3">
    <source>
        <dbReference type="ARBA" id="ARBA00022692"/>
    </source>
</evidence>
<evidence type="ECO:0000313" key="9">
    <source>
        <dbReference type="Proteomes" id="UP000004863"/>
    </source>
</evidence>
<feature type="transmembrane region" description="Helical" evidence="6">
    <location>
        <begin position="663"/>
        <end position="684"/>
    </location>
</feature>
<feature type="transmembrane region" description="Helical" evidence="6">
    <location>
        <begin position="297"/>
        <end position="316"/>
    </location>
</feature>